<dbReference type="InterPro" id="IPR003593">
    <property type="entry name" value="AAA+_ATPase"/>
</dbReference>
<dbReference type="SMART" id="SM00382">
    <property type="entry name" value="AAA"/>
    <property type="match status" value="1"/>
</dbReference>
<dbReference type="PROSITE" id="PS00211">
    <property type="entry name" value="ABC_TRANSPORTER_1"/>
    <property type="match status" value="1"/>
</dbReference>
<name>A0A949U171_9CLOT</name>
<evidence type="ECO:0000256" key="1">
    <source>
        <dbReference type="ARBA" id="ARBA00005417"/>
    </source>
</evidence>
<keyword evidence="5" id="KW-1185">Reference proteome</keyword>
<dbReference type="Proteomes" id="UP000694308">
    <property type="component" value="Unassembled WGS sequence"/>
</dbReference>
<sequence length="306" mass="34605">MEINIIEVKGLSKSFGKRLVVDNVNLTVKEGDIYGFLGQNGSGKTTTIRMLLNLIHPDNGNIKLNTYDLKKNFHKAIEKVGAIVEMPKFYNYLSGRKNLELMANLIPNIKDGKVDEVLEMVGMLNRAKDKVKTYSLGMRQRLGIANALLNDPKLIILDEPTNGLDPQGMKEIRDMIYNLAVKNNITFFISTHLLHEVEQVCNKVAILHQGRILAEGNVADMLNLELEIIDVYTPSPDRMIDIIKDCDYIKSYEKLPKCVRVKMEKGFSAKLNYLLAFNNLEVQYLIPQSQSLESVFIKLTGGMQID</sequence>
<dbReference type="CDD" id="cd03268">
    <property type="entry name" value="ABC_BcrA_bacitracin_resist"/>
    <property type="match status" value="1"/>
</dbReference>
<dbReference type="GO" id="GO:0016887">
    <property type="term" value="F:ATP hydrolysis activity"/>
    <property type="evidence" value="ECO:0007669"/>
    <property type="project" value="InterPro"/>
</dbReference>
<evidence type="ECO:0000313" key="5">
    <source>
        <dbReference type="Proteomes" id="UP000694308"/>
    </source>
</evidence>
<dbReference type="GO" id="GO:0005524">
    <property type="term" value="F:ATP binding"/>
    <property type="evidence" value="ECO:0007669"/>
    <property type="project" value="UniProtKB-KW"/>
</dbReference>
<feature type="domain" description="ABC transporter" evidence="3">
    <location>
        <begin position="6"/>
        <end position="234"/>
    </location>
</feature>
<dbReference type="AlphaFoldDB" id="A0A949U171"/>
<dbReference type="PANTHER" id="PTHR43335">
    <property type="entry name" value="ABC TRANSPORTER, ATP-BINDING PROTEIN"/>
    <property type="match status" value="1"/>
</dbReference>
<keyword evidence="4" id="KW-0067">ATP-binding</keyword>
<dbReference type="RefSeq" id="WP_218323570.1">
    <property type="nucleotide sequence ID" value="NZ_JAEEGC010000180.1"/>
</dbReference>
<evidence type="ECO:0000313" key="4">
    <source>
        <dbReference type="EMBL" id="MBV7276488.1"/>
    </source>
</evidence>
<gene>
    <name evidence="4" type="ORF">I6U48_26790</name>
</gene>
<accession>A0A949U171</accession>
<comment type="caution">
    <text evidence="4">The sequence shown here is derived from an EMBL/GenBank/DDBJ whole genome shotgun (WGS) entry which is preliminary data.</text>
</comment>
<dbReference type="PANTHER" id="PTHR43335:SF4">
    <property type="entry name" value="ABC TRANSPORTER, ATP-BINDING PROTEIN"/>
    <property type="match status" value="1"/>
</dbReference>
<organism evidence="4 5">
    <name type="scientific">Clostridium thailandense</name>
    <dbReference type="NCBI Taxonomy" id="2794346"/>
    <lineage>
        <taxon>Bacteria</taxon>
        <taxon>Bacillati</taxon>
        <taxon>Bacillota</taxon>
        <taxon>Clostridia</taxon>
        <taxon>Eubacteriales</taxon>
        <taxon>Clostridiaceae</taxon>
        <taxon>Clostridium</taxon>
    </lineage>
</organism>
<comment type="similarity">
    <text evidence="1">Belongs to the ABC transporter superfamily.</text>
</comment>
<dbReference type="InterPro" id="IPR003439">
    <property type="entry name" value="ABC_transporter-like_ATP-bd"/>
</dbReference>
<dbReference type="EMBL" id="JAEEGC010000180">
    <property type="protein sequence ID" value="MBV7276488.1"/>
    <property type="molecule type" value="Genomic_DNA"/>
</dbReference>
<dbReference type="PROSITE" id="PS50893">
    <property type="entry name" value="ABC_TRANSPORTER_2"/>
    <property type="match status" value="1"/>
</dbReference>
<proteinExistence type="inferred from homology"/>
<reference evidence="4" key="1">
    <citation type="submission" date="2020-12" db="EMBL/GenBank/DDBJ databases">
        <title>Clostridium thailandense sp. nov., a novel acetogenic bacterium isolated from peat land soil in Thailand.</title>
        <authorList>
            <person name="Chaikitkaew S."/>
            <person name="Birkeland N.K."/>
        </authorList>
    </citation>
    <scope>NUCLEOTIDE SEQUENCE</scope>
    <source>
        <strain evidence="4">PL3</strain>
    </source>
</reference>
<keyword evidence="2" id="KW-0813">Transport</keyword>
<dbReference type="Pfam" id="PF00005">
    <property type="entry name" value="ABC_tran"/>
    <property type="match status" value="1"/>
</dbReference>
<dbReference type="InterPro" id="IPR017871">
    <property type="entry name" value="ABC_transporter-like_CS"/>
</dbReference>
<protein>
    <submittedName>
        <fullName evidence="4">ABC transporter ATP-binding protein</fullName>
    </submittedName>
</protein>
<evidence type="ECO:0000259" key="3">
    <source>
        <dbReference type="PROSITE" id="PS50893"/>
    </source>
</evidence>
<keyword evidence="4" id="KW-0547">Nucleotide-binding</keyword>
<evidence type="ECO:0000256" key="2">
    <source>
        <dbReference type="ARBA" id="ARBA00022448"/>
    </source>
</evidence>